<reference evidence="1 2" key="1">
    <citation type="journal article" date="2016" name="Front. Microbiol.">
        <title>Comprehensive Phylogenetic Analysis of Bovine Non-aureus Staphylococci Species Based on Whole-Genome Sequencing.</title>
        <authorList>
            <person name="Naushad S."/>
            <person name="Barkema H.W."/>
            <person name="Luby C."/>
            <person name="Condas L.A."/>
            <person name="Nobrega D.B."/>
            <person name="Carson D.A."/>
            <person name="De Buck J."/>
        </authorList>
    </citation>
    <scope>NUCLEOTIDE SEQUENCE [LARGE SCALE GENOMIC DNA]</scope>
    <source>
        <strain evidence="1 2">SNUC 1349</strain>
    </source>
</reference>
<organism evidence="1 2">
    <name type="scientific">Staphylococcus xylosus</name>
    <dbReference type="NCBI Taxonomy" id="1288"/>
    <lineage>
        <taxon>Bacteria</taxon>
        <taxon>Bacillati</taxon>
        <taxon>Bacillota</taxon>
        <taxon>Bacilli</taxon>
        <taxon>Bacillales</taxon>
        <taxon>Staphylococcaceae</taxon>
        <taxon>Staphylococcus</taxon>
    </lineage>
</organism>
<accession>A0AAQ0LWB6</accession>
<gene>
    <name evidence="1" type="ORF">BU104_14035</name>
</gene>
<evidence type="ECO:0000313" key="2">
    <source>
        <dbReference type="Proteomes" id="UP000285579"/>
    </source>
</evidence>
<evidence type="ECO:0000313" key="1">
    <source>
        <dbReference type="EMBL" id="RIM90565.1"/>
    </source>
</evidence>
<dbReference type="AlphaFoldDB" id="A0AAQ0LWB6"/>
<sequence>MELRVGDTWYGKQGTIYEDIQATIDDITARYVQVFFIPTLNHNGHPMRGMPLGKRHFHQNFDTHPPYFQLTLFNYFNE</sequence>
<protein>
    <submittedName>
        <fullName evidence="1">Uncharacterized protein</fullName>
    </submittedName>
</protein>
<name>A0AAQ0LWB6_STAXY</name>
<dbReference type="Proteomes" id="UP000285579">
    <property type="component" value="Unassembled WGS sequence"/>
</dbReference>
<proteinExistence type="predicted"/>
<dbReference type="RefSeq" id="WP_119555707.1">
    <property type="nucleotide sequence ID" value="NZ_QXUI01000017.1"/>
</dbReference>
<dbReference type="EMBL" id="QXUI01000017">
    <property type="protein sequence ID" value="RIM90565.1"/>
    <property type="molecule type" value="Genomic_DNA"/>
</dbReference>
<comment type="caution">
    <text evidence="1">The sequence shown here is derived from an EMBL/GenBank/DDBJ whole genome shotgun (WGS) entry which is preliminary data.</text>
</comment>